<keyword evidence="3" id="KW-0732">Signal</keyword>
<dbReference type="OrthoDB" id="981213at2"/>
<keyword evidence="1" id="KW-0175">Coiled coil</keyword>
<evidence type="ECO:0000256" key="1">
    <source>
        <dbReference type="SAM" id="Coils"/>
    </source>
</evidence>
<proteinExistence type="predicted"/>
<keyword evidence="2" id="KW-0812">Transmembrane</keyword>
<sequence>MNKHLIFRISVLILIILGSNNYSFAQDSTKKAGAKPAVIKPVVKYNAALKPAVPGAPAKYNYAQPRPTAADSALAKDKSLNGQYQYLLSKLFHYQQPLASALWKNMRDTLNIERKKLAAAEAKLTTQTQDITGLKADVSTKDQTLSESNAKRDQINLIGIPFTKATYNLLMWGLVIVFGVIAAIVIARSGAHSREAKYRIKLYSELDEEYKTYKAKANEKEKKLARELQTERNKLDELLGRG</sequence>
<dbReference type="STRING" id="1391627.SAMN05216464_12172"/>
<evidence type="ECO:0000313" key="4">
    <source>
        <dbReference type="EMBL" id="SDF60626.1"/>
    </source>
</evidence>
<evidence type="ECO:0000256" key="2">
    <source>
        <dbReference type="SAM" id="Phobius"/>
    </source>
</evidence>
<gene>
    <name evidence="4" type="ORF">SAMN05216464_12172</name>
</gene>
<evidence type="ECO:0000313" key="5">
    <source>
        <dbReference type="Proteomes" id="UP000199072"/>
    </source>
</evidence>
<evidence type="ECO:0000256" key="3">
    <source>
        <dbReference type="SAM" id="SignalP"/>
    </source>
</evidence>
<keyword evidence="2" id="KW-1133">Transmembrane helix</keyword>
<keyword evidence="2" id="KW-0472">Membrane</keyword>
<feature type="signal peptide" evidence="3">
    <location>
        <begin position="1"/>
        <end position="25"/>
    </location>
</feature>
<organism evidence="4 5">
    <name type="scientific">Mucilaginibacter pineti</name>
    <dbReference type="NCBI Taxonomy" id="1391627"/>
    <lineage>
        <taxon>Bacteria</taxon>
        <taxon>Pseudomonadati</taxon>
        <taxon>Bacteroidota</taxon>
        <taxon>Sphingobacteriia</taxon>
        <taxon>Sphingobacteriales</taxon>
        <taxon>Sphingobacteriaceae</taxon>
        <taxon>Mucilaginibacter</taxon>
    </lineage>
</organism>
<dbReference type="EMBL" id="FNAI01000021">
    <property type="protein sequence ID" value="SDF60626.1"/>
    <property type="molecule type" value="Genomic_DNA"/>
</dbReference>
<feature type="transmembrane region" description="Helical" evidence="2">
    <location>
        <begin position="169"/>
        <end position="191"/>
    </location>
</feature>
<dbReference type="RefSeq" id="WP_091156545.1">
    <property type="nucleotide sequence ID" value="NZ_FNAI01000021.1"/>
</dbReference>
<dbReference type="Proteomes" id="UP000199072">
    <property type="component" value="Unassembled WGS sequence"/>
</dbReference>
<name>A0A1G7MG54_9SPHI</name>
<feature type="chain" id="PRO_5011455225" evidence="3">
    <location>
        <begin position="26"/>
        <end position="242"/>
    </location>
</feature>
<feature type="coiled-coil region" evidence="1">
    <location>
        <begin position="203"/>
        <end position="241"/>
    </location>
</feature>
<dbReference type="AlphaFoldDB" id="A0A1G7MG54"/>
<accession>A0A1G7MG54</accession>
<reference evidence="4 5" key="1">
    <citation type="submission" date="2016-10" db="EMBL/GenBank/DDBJ databases">
        <authorList>
            <person name="de Groot N.N."/>
        </authorList>
    </citation>
    <scope>NUCLEOTIDE SEQUENCE [LARGE SCALE GENOMIC DNA]</scope>
    <source>
        <strain evidence="4 5">47C3B</strain>
    </source>
</reference>
<protein>
    <submittedName>
        <fullName evidence="4">Uncharacterized protein</fullName>
    </submittedName>
</protein>
<keyword evidence="5" id="KW-1185">Reference proteome</keyword>